<accession>A0A5C7HTH5</accession>
<dbReference type="Proteomes" id="UP000323000">
    <property type="component" value="Chromosome 6"/>
</dbReference>
<evidence type="ECO:0008006" key="3">
    <source>
        <dbReference type="Google" id="ProtNLM"/>
    </source>
</evidence>
<dbReference type="EMBL" id="VAHF01000006">
    <property type="protein sequence ID" value="TXG60371.1"/>
    <property type="molecule type" value="Genomic_DNA"/>
</dbReference>
<evidence type="ECO:0000313" key="1">
    <source>
        <dbReference type="EMBL" id="TXG60371.1"/>
    </source>
</evidence>
<evidence type="ECO:0000313" key="2">
    <source>
        <dbReference type="Proteomes" id="UP000323000"/>
    </source>
</evidence>
<comment type="caution">
    <text evidence="1">The sequence shown here is derived from an EMBL/GenBank/DDBJ whole genome shotgun (WGS) entry which is preliminary data.</text>
</comment>
<reference evidence="2" key="1">
    <citation type="journal article" date="2019" name="Gigascience">
        <title>De novo genome assembly of the endangered Acer yangbiense, a plant species with extremely small populations endemic to Yunnan Province, China.</title>
        <authorList>
            <person name="Yang J."/>
            <person name="Wariss H.M."/>
            <person name="Tao L."/>
            <person name="Zhang R."/>
            <person name="Yun Q."/>
            <person name="Hollingsworth P."/>
            <person name="Dao Z."/>
            <person name="Luo G."/>
            <person name="Guo H."/>
            <person name="Ma Y."/>
            <person name="Sun W."/>
        </authorList>
    </citation>
    <scope>NUCLEOTIDE SEQUENCE [LARGE SCALE GENOMIC DNA]</scope>
    <source>
        <strain evidence="2">cv. Malutang</strain>
    </source>
</reference>
<sequence length="256" mass="28943">MPNLLAEGYYGNHLALEHKVTSLSVNTMEFLKDYGENSILIILSLRMKLKFVDVGDDNFLDVVEAVVEAKLVVFITHTMATIIILQKNARRNLESRRNLCWSIATVIPFLKETNNKGGATPLNQPSIHEFNSNLDHATSTDISDLDLHIVVRKGSDTLGIEEVKSQLKKNFHSKDLRQLRYFLGIEVAKGRHGLIMSQRKYTQDLLSETKSPCSVQVIDVVEEVVSYSILNKSLVLYLYLLHTQVELRLEMTTVGS</sequence>
<proteinExistence type="predicted"/>
<protein>
    <recommendedName>
        <fullName evidence="3">Reverse transcriptase Ty1/copia-type domain-containing protein</fullName>
    </recommendedName>
</protein>
<keyword evidence="2" id="KW-1185">Reference proteome</keyword>
<name>A0A5C7HTH5_9ROSI</name>
<gene>
    <name evidence="1" type="ORF">EZV62_014944</name>
</gene>
<dbReference type="AlphaFoldDB" id="A0A5C7HTH5"/>
<organism evidence="1 2">
    <name type="scientific">Acer yangbiense</name>
    <dbReference type="NCBI Taxonomy" id="1000413"/>
    <lineage>
        <taxon>Eukaryota</taxon>
        <taxon>Viridiplantae</taxon>
        <taxon>Streptophyta</taxon>
        <taxon>Embryophyta</taxon>
        <taxon>Tracheophyta</taxon>
        <taxon>Spermatophyta</taxon>
        <taxon>Magnoliopsida</taxon>
        <taxon>eudicotyledons</taxon>
        <taxon>Gunneridae</taxon>
        <taxon>Pentapetalae</taxon>
        <taxon>rosids</taxon>
        <taxon>malvids</taxon>
        <taxon>Sapindales</taxon>
        <taxon>Sapindaceae</taxon>
        <taxon>Hippocastanoideae</taxon>
        <taxon>Acereae</taxon>
        <taxon>Acer</taxon>
    </lineage>
</organism>